<evidence type="ECO:0000313" key="13">
    <source>
        <dbReference type="Proteomes" id="UP000315017"/>
    </source>
</evidence>
<dbReference type="Gene3D" id="1.10.510.10">
    <property type="entry name" value="Transferase(Phosphotransferase) domain 1"/>
    <property type="match status" value="1"/>
</dbReference>
<evidence type="ECO:0000256" key="9">
    <source>
        <dbReference type="PROSITE-ProRule" id="PRU10141"/>
    </source>
</evidence>
<dbReference type="EMBL" id="CP036274">
    <property type="protein sequence ID" value="QDU28795.1"/>
    <property type="molecule type" value="Genomic_DNA"/>
</dbReference>
<keyword evidence="6 9" id="KW-0067">ATP-binding</keyword>
<dbReference type="InterPro" id="IPR017441">
    <property type="entry name" value="Protein_kinase_ATP_BS"/>
</dbReference>
<keyword evidence="2" id="KW-0723">Serine/threonine-protein kinase</keyword>
<dbReference type="InterPro" id="IPR011009">
    <property type="entry name" value="Kinase-like_dom_sf"/>
</dbReference>
<dbReference type="InterPro" id="IPR008271">
    <property type="entry name" value="Ser/Thr_kinase_AS"/>
</dbReference>
<dbReference type="FunFam" id="1.10.510.10:FF:000021">
    <property type="entry name" value="Serine/threonine protein kinase"/>
    <property type="match status" value="1"/>
</dbReference>
<organism evidence="12 13">
    <name type="scientific">Anatilimnocola aggregata</name>
    <dbReference type="NCBI Taxonomy" id="2528021"/>
    <lineage>
        <taxon>Bacteria</taxon>
        <taxon>Pseudomonadati</taxon>
        <taxon>Planctomycetota</taxon>
        <taxon>Planctomycetia</taxon>
        <taxon>Pirellulales</taxon>
        <taxon>Pirellulaceae</taxon>
        <taxon>Anatilimnocola</taxon>
    </lineage>
</organism>
<dbReference type="PANTHER" id="PTHR43289:SF6">
    <property type="entry name" value="SERINE_THREONINE-PROTEIN KINASE NEKL-3"/>
    <property type="match status" value="1"/>
</dbReference>
<dbReference type="AlphaFoldDB" id="A0A517YEY4"/>
<dbReference type="GO" id="GO:0005524">
    <property type="term" value="F:ATP binding"/>
    <property type="evidence" value="ECO:0007669"/>
    <property type="project" value="UniProtKB-UniRule"/>
</dbReference>
<dbReference type="Gene3D" id="3.30.200.20">
    <property type="entry name" value="Phosphorylase Kinase, domain 1"/>
    <property type="match status" value="1"/>
</dbReference>
<dbReference type="FunFam" id="3.30.200.20:FF:000035">
    <property type="entry name" value="Serine/threonine protein kinase Stk1"/>
    <property type="match status" value="1"/>
</dbReference>
<keyword evidence="13" id="KW-1185">Reference proteome</keyword>
<keyword evidence="10" id="KW-1133">Transmembrane helix</keyword>
<evidence type="ECO:0000256" key="4">
    <source>
        <dbReference type="ARBA" id="ARBA00022741"/>
    </source>
</evidence>
<gene>
    <name evidence="12" type="primary">prkC_10</name>
    <name evidence="12" type="ORF">ETAA8_39000</name>
</gene>
<dbReference type="Proteomes" id="UP000315017">
    <property type="component" value="Chromosome"/>
</dbReference>
<dbReference type="PROSITE" id="PS00108">
    <property type="entry name" value="PROTEIN_KINASE_ST"/>
    <property type="match status" value="1"/>
</dbReference>
<keyword evidence="4 9" id="KW-0547">Nucleotide-binding</keyword>
<feature type="transmembrane region" description="Helical" evidence="10">
    <location>
        <begin position="335"/>
        <end position="355"/>
    </location>
</feature>
<keyword evidence="5 12" id="KW-0418">Kinase</keyword>
<feature type="domain" description="Protein kinase" evidence="11">
    <location>
        <begin position="22"/>
        <end position="295"/>
    </location>
</feature>
<dbReference type="OrthoDB" id="6111975at2"/>
<keyword evidence="10" id="KW-0472">Membrane</keyword>
<dbReference type="KEGG" id="aagg:ETAA8_39000"/>
<evidence type="ECO:0000313" key="12">
    <source>
        <dbReference type="EMBL" id="QDU28795.1"/>
    </source>
</evidence>
<evidence type="ECO:0000256" key="1">
    <source>
        <dbReference type="ARBA" id="ARBA00012513"/>
    </source>
</evidence>
<name>A0A517YEY4_9BACT</name>
<dbReference type="PROSITE" id="PS50011">
    <property type="entry name" value="PROTEIN_KINASE_DOM"/>
    <property type="match status" value="1"/>
</dbReference>
<evidence type="ECO:0000259" key="11">
    <source>
        <dbReference type="PROSITE" id="PS50011"/>
    </source>
</evidence>
<evidence type="ECO:0000256" key="3">
    <source>
        <dbReference type="ARBA" id="ARBA00022679"/>
    </source>
</evidence>
<feature type="binding site" evidence="9">
    <location>
        <position position="51"/>
    </location>
    <ligand>
        <name>ATP</name>
        <dbReference type="ChEBI" id="CHEBI:30616"/>
    </ligand>
</feature>
<dbReference type="GO" id="GO:0106310">
    <property type="term" value="F:protein serine kinase activity"/>
    <property type="evidence" value="ECO:0007669"/>
    <property type="project" value="RHEA"/>
</dbReference>
<dbReference type="EC" id="2.7.11.1" evidence="1"/>
<dbReference type="PROSITE" id="PS00107">
    <property type="entry name" value="PROTEIN_KINASE_ATP"/>
    <property type="match status" value="1"/>
</dbReference>
<evidence type="ECO:0000256" key="7">
    <source>
        <dbReference type="ARBA" id="ARBA00047899"/>
    </source>
</evidence>
<evidence type="ECO:0000256" key="2">
    <source>
        <dbReference type="ARBA" id="ARBA00022527"/>
    </source>
</evidence>
<dbReference type="SUPFAM" id="SSF56112">
    <property type="entry name" value="Protein kinase-like (PK-like)"/>
    <property type="match status" value="1"/>
</dbReference>
<keyword evidence="10" id="KW-0812">Transmembrane</keyword>
<evidence type="ECO:0000256" key="8">
    <source>
        <dbReference type="ARBA" id="ARBA00048679"/>
    </source>
</evidence>
<comment type="catalytic activity">
    <reaction evidence="8">
        <text>L-seryl-[protein] + ATP = O-phospho-L-seryl-[protein] + ADP + H(+)</text>
        <dbReference type="Rhea" id="RHEA:17989"/>
        <dbReference type="Rhea" id="RHEA-COMP:9863"/>
        <dbReference type="Rhea" id="RHEA-COMP:11604"/>
        <dbReference type="ChEBI" id="CHEBI:15378"/>
        <dbReference type="ChEBI" id="CHEBI:29999"/>
        <dbReference type="ChEBI" id="CHEBI:30616"/>
        <dbReference type="ChEBI" id="CHEBI:83421"/>
        <dbReference type="ChEBI" id="CHEBI:456216"/>
        <dbReference type="EC" id="2.7.11.1"/>
    </reaction>
</comment>
<dbReference type="RefSeq" id="WP_145091682.1">
    <property type="nucleotide sequence ID" value="NZ_CP036274.1"/>
</dbReference>
<evidence type="ECO:0000256" key="5">
    <source>
        <dbReference type="ARBA" id="ARBA00022777"/>
    </source>
</evidence>
<dbReference type="Pfam" id="PF00069">
    <property type="entry name" value="Pkinase"/>
    <property type="match status" value="1"/>
</dbReference>
<dbReference type="PANTHER" id="PTHR43289">
    <property type="entry name" value="MITOGEN-ACTIVATED PROTEIN KINASE KINASE KINASE 20-RELATED"/>
    <property type="match status" value="1"/>
</dbReference>
<sequence length="523" mass="58232">MTESPGEVSAEPDLVGRRLGDYQLLRRLGRGGMAEVYLAQQISLERQVAFKVLRQNLAANETYVRRFHHEAQAAAKLVHANIVQIHEVGCVDGVHYIVQEYVPGRNLKQLLTHRGRPFDAPQVALILRQVAAALQKAADEGIIHRDIKPENIMLSTSGDVKVADFGLARIAAGSDKLELTQIGMTMGTPLYMSPEQVEGKAVDPRSDLYSLGVTAYHVLAGRPPFDGDSALAVAVQHLKNEPVRLESLRPDVPSGLCRIVHRLLAKKADERYQRPIDLLKELRSLKIDGLADDWLADMPLWGLDSVSNTPALNAATQQLSRAMLKQAMNRRKGSGWLTVMGLVVLAFVIGSVIAWTQLPPPLLVASNLPTTVVKKYETIDEQYGAALLAQNNTEQLSKIEPAWKAVWEYFPAGTNPHRQRLTRLAKGRLASWYVQENRFSEAYTLYHELASLEETESEFRLQGLAGEAVVLDRQDRKDEVRERLPTLNLNRAKLSGLDTQLRDQVEALFSKYKVEPLPATKTS</sequence>
<dbReference type="GO" id="GO:0004674">
    <property type="term" value="F:protein serine/threonine kinase activity"/>
    <property type="evidence" value="ECO:0007669"/>
    <property type="project" value="UniProtKB-KW"/>
</dbReference>
<accession>A0A517YEY4</accession>
<evidence type="ECO:0000256" key="10">
    <source>
        <dbReference type="SAM" id="Phobius"/>
    </source>
</evidence>
<dbReference type="InterPro" id="IPR000719">
    <property type="entry name" value="Prot_kinase_dom"/>
</dbReference>
<reference evidence="12 13" key="1">
    <citation type="submission" date="2019-02" db="EMBL/GenBank/DDBJ databases">
        <title>Deep-cultivation of Planctomycetes and their phenomic and genomic characterization uncovers novel biology.</title>
        <authorList>
            <person name="Wiegand S."/>
            <person name="Jogler M."/>
            <person name="Boedeker C."/>
            <person name="Pinto D."/>
            <person name="Vollmers J."/>
            <person name="Rivas-Marin E."/>
            <person name="Kohn T."/>
            <person name="Peeters S.H."/>
            <person name="Heuer A."/>
            <person name="Rast P."/>
            <person name="Oberbeckmann S."/>
            <person name="Bunk B."/>
            <person name="Jeske O."/>
            <person name="Meyerdierks A."/>
            <person name="Storesund J.E."/>
            <person name="Kallscheuer N."/>
            <person name="Luecker S."/>
            <person name="Lage O.M."/>
            <person name="Pohl T."/>
            <person name="Merkel B.J."/>
            <person name="Hornburger P."/>
            <person name="Mueller R.-W."/>
            <person name="Bruemmer F."/>
            <person name="Labrenz M."/>
            <person name="Spormann A.M."/>
            <person name="Op den Camp H."/>
            <person name="Overmann J."/>
            <person name="Amann R."/>
            <person name="Jetten M.S.M."/>
            <person name="Mascher T."/>
            <person name="Medema M.H."/>
            <person name="Devos D.P."/>
            <person name="Kaster A.-K."/>
            <person name="Ovreas L."/>
            <person name="Rohde M."/>
            <person name="Galperin M.Y."/>
            <person name="Jogler C."/>
        </authorList>
    </citation>
    <scope>NUCLEOTIDE SEQUENCE [LARGE SCALE GENOMIC DNA]</scope>
    <source>
        <strain evidence="12 13">ETA_A8</strain>
    </source>
</reference>
<comment type="catalytic activity">
    <reaction evidence="7">
        <text>L-threonyl-[protein] + ATP = O-phospho-L-threonyl-[protein] + ADP + H(+)</text>
        <dbReference type="Rhea" id="RHEA:46608"/>
        <dbReference type="Rhea" id="RHEA-COMP:11060"/>
        <dbReference type="Rhea" id="RHEA-COMP:11605"/>
        <dbReference type="ChEBI" id="CHEBI:15378"/>
        <dbReference type="ChEBI" id="CHEBI:30013"/>
        <dbReference type="ChEBI" id="CHEBI:30616"/>
        <dbReference type="ChEBI" id="CHEBI:61977"/>
        <dbReference type="ChEBI" id="CHEBI:456216"/>
        <dbReference type="EC" id="2.7.11.1"/>
    </reaction>
</comment>
<dbReference type="SMART" id="SM00220">
    <property type="entry name" value="S_TKc"/>
    <property type="match status" value="1"/>
</dbReference>
<dbReference type="CDD" id="cd14014">
    <property type="entry name" value="STKc_PknB_like"/>
    <property type="match status" value="1"/>
</dbReference>
<proteinExistence type="predicted"/>
<keyword evidence="3 12" id="KW-0808">Transferase</keyword>
<evidence type="ECO:0000256" key="6">
    <source>
        <dbReference type="ARBA" id="ARBA00022840"/>
    </source>
</evidence>
<protein>
    <recommendedName>
        <fullName evidence="1">non-specific serine/threonine protein kinase</fullName>
        <ecNumber evidence="1">2.7.11.1</ecNumber>
    </recommendedName>
</protein>